<organism evidence="4 5">
    <name type="scientific">Pleurodeles waltl</name>
    <name type="common">Iberian ribbed newt</name>
    <dbReference type="NCBI Taxonomy" id="8319"/>
    <lineage>
        <taxon>Eukaryota</taxon>
        <taxon>Metazoa</taxon>
        <taxon>Chordata</taxon>
        <taxon>Craniata</taxon>
        <taxon>Vertebrata</taxon>
        <taxon>Euteleostomi</taxon>
        <taxon>Amphibia</taxon>
        <taxon>Batrachia</taxon>
        <taxon>Caudata</taxon>
        <taxon>Salamandroidea</taxon>
        <taxon>Salamandridae</taxon>
        <taxon>Pleurodelinae</taxon>
        <taxon>Pleurodeles</taxon>
    </lineage>
</organism>
<protein>
    <recommendedName>
        <fullName evidence="2">ribonuclease H</fullName>
        <ecNumber evidence="2">3.1.26.4</ecNumber>
    </recommendedName>
</protein>
<dbReference type="AlphaFoldDB" id="A0AAV7PN16"/>
<proteinExistence type="inferred from homology"/>
<dbReference type="CDD" id="cd01647">
    <property type="entry name" value="RT_LTR"/>
    <property type="match status" value="1"/>
</dbReference>
<name>A0AAV7PN16_PLEWA</name>
<evidence type="ECO:0000256" key="1">
    <source>
        <dbReference type="ARBA" id="ARBA00010879"/>
    </source>
</evidence>
<dbReference type="PROSITE" id="PS50878">
    <property type="entry name" value="RT_POL"/>
    <property type="match status" value="1"/>
</dbReference>
<dbReference type="Proteomes" id="UP001066276">
    <property type="component" value="Chromosome 7"/>
</dbReference>
<comment type="similarity">
    <text evidence="1">Belongs to the beta type-B retroviral polymerase family. HERV class-II K(HML-2) pol subfamily.</text>
</comment>
<dbReference type="GO" id="GO:0004523">
    <property type="term" value="F:RNA-DNA hybrid ribonuclease activity"/>
    <property type="evidence" value="ECO:0007669"/>
    <property type="project" value="UniProtKB-EC"/>
</dbReference>
<dbReference type="InterPro" id="IPR043128">
    <property type="entry name" value="Rev_trsase/Diguanyl_cyclase"/>
</dbReference>
<dbReference type="InterPro" id="IPR050951">
    <property type="entry name" value="Retrovirus_Pol_polyprotein"/>
</dbReference>
<keyword evidence="5" id="KW-1185">Reference proteome</keyword>
<dbReference type="PANTHER" id="PTHR37984:SF9">
    <property type="entry name" value="INTEGRASE CATALYTIC DOMAIN-CONTAINING PROTEIN"/>
    <property type="match status" value="1"/>
</dbReference>
<feature type="domain" description="Reverse transcriptase" evidence="3">
    <location>
        <begin position="151"/>
        <end position="328"/>
    </location>
</feature>
<dbReference type="Gene3D" id="3.10.10.10">
    <property type="entry name" value="HIV Type 1 Reverse Transcriptase, subunit A, domain 1"/>
    <property type="match status" value="1"/>
</dbReference>
<dbReference type="SUPFAM" id="SSF56672">
    <property type="entry name" value="DNA/RNA polymerases"/>
    <property type="match status" value="1"/>
</dbReference>
<gene>
    <name evidence="4" type="ORF">NDU88_005221</name>
</gene>
<evidence type="ECO:0000313" key="5">
    <source>
        <dbReference type="Proteomes" id="UP001066276"/>
    </source>
</evidence>
<evidence type="ECO:0000313" key="4">
    <source>
        <dbReference type="EMBL" id="KAJ1126815.1"/>
    </source>
</evidence>
<dbReference type="PANTHER" id="PTHR37984">
    <property type="entry name" value="PROTEIN CBG26694"/>
    <property type="match status" value="1"/>
</dbReference>
<sequence>MITSDLFKKTWGSRKLFPPDRALVSYEGRRIELEGFIEDVLEFKGRKIWGKVYVAVKGLNILGWFHQGLFGMVLRLGTSEQVMVVKDYSGLNLQTLHMMFPGVFEKKLGCIKGFKHRIKIKKGAIPIKHKLRAIPFSLREDLKLELEKLQSSGVIEPVESSLWLSPIVVTRKRSGEMRLCVDLRSLNKEIWVDSFPLPRINYLLEKLSGAVWFSKIDLALGYHQVVLEEDSRHYTAFNMPFGTFQFCRMPFGLASAASVFQCVMSQLLREVEGVLVFQDDVLIFAKQLTEHDTVLRLVLKVFEENGVVVKEDKCKFWKKEIEFLGHVVSLDGVKPRPGLIDAVRNCPPQRIRTSCALF</sequence>
<reference evidence="4" key="1">
    <citation type="journal article" date="2022" name="bioRxiv">
        <title>Sequencing and chromosome-scale assembly of the giantPleurodeles waltlgenome.</title>
        <authorList>
            <person name="Brown T."/>
            <person name="Elewa A."/>
            <person name="Iarovenko S."/>
            <person name="Subramanian E."/>
            <person name="Araus A.J."/>
            <person name="Petzold A."/>
            <person name="Susuki M."/>
            <person name="Suzuki K.-i.T."/>
            <person name="Hayashi T."/>
            <person name="Toyoda A."/>
            <person name="Oliveira C."/>
            <person name="Osipova E."/>
            <person name="Leigh N.D."/>
            <person name="Simon A."/>
            <person name="Yun M.H."/>
        </authorList>
    </citation>
    <scope>NUCLEOTIDE SEQUENCE</scope>
    <source>
        <strain evidence="4">20211129_DDA</strain>
        <tissue evidence="4">Liver</tissue>
    </source>
</reference>
<dbReference type="EMBL" id="JANPWB010000011">
    <property type="protein sequence ID" value="KAJ1126815.1"/>
    <property type="molecule type" value="Genomic_DNA"/>
</dbReference>
<dbReference type="EC" id="3.1.26.4" evidence="2"/>
<dbReference type="InterPro" id="IPR043502">
    <property type="entry name" value="DNA/RNA_pol_sf"/>
</dbReference>
<dbReference type="Pfam" id="PF00078">
    <property type="entry name" value="RVT_1"/>
    <property type="match status" value="1"/>
</dbReference>
<comment type="caution">
    <text evidence="4">The sequence shown here is derived from an EMBL/GenBank/DDBJ whole genome shotgun (WGS) entry which is preliminary data.</text>
</comment>
<accession>A0AAV7PN16</accession>
<evidence type="ECO:0000259" key="3">
    <source>
        <dbReference type="PROSITE" id="PS50878"/>
    </source>
</evidence>
<dbReference type="InterPro" id="IPR000477">
    <property type="entry name" value="RT_dom"/>
</dbReference>
<dbReference type="Gene3D" id="3.30.70.270">
    <property type="match status" value="1"/>
</dbReference>
<evidence type="ECO:0000256" key="2">
    <source>
        <dbReference type="ARBA" id="ARBA00012180"/>
    </source>
</evidence>